<comment type="caution">
    <text evidence="2">The sequence shown here is derived from an EMBL/GenBank/DDBJ whole genome shotgun (WGS) entry which is preliminary data.</text>
</comment>
<organism evidence="2 3">
    <name type="scientific">Lentilactobacillus parafarraginis DSM 18390 = JCM 14109</name>
    <dbReference type="NCBI Taxonomy" id="1423786"/>
    <lineage>
        <taxon>Bacteria</taxon>
        <taxon>Bacillati</taxon>
        <taxon>Bacillota</taxon>
        <taxon>Bacilli</taxon>
        <taxon>Lactobacillales</taxon>
        <taxon>Lactobacillaceae</taxon>
        <taxon>Lentilactobacillus</taxon>
    </lineage>
</organism>
<dbReference type="Proteomes" id="UP000051010">
    <property type="component" value="Unassembled WGS sequence"/>
</dbReference>
<protein>
    <submittedName>
        <fullName evidence="2">Uncharacterized protein</fullName>
    </submittedName>
</protein>
<dbReference type="SMR" id="A0A0R1YHH7"/>
<dbReference type="PATRIC" id="fig|1423786.4.peg.3001"/>
<accession>A0A0R1YHH7</accession>
<feature type="transmembrane region" description="Helical" evidence="1">
    <location>
        <begin position="5"/>
        <end position="26"/>
    </location>
</feature>
<dbReference type="RefSeq" id="WP_054736411.1">
    <property type="nucleotide sequence ID" value="NZ_AZFZ01000086.1"/>
</dbReference>
<proteinExistence type="predicted"/>
<keyword evidence="1" id="KW-1133">Transmembrane helix</keyword>
<evidence type="ECO:0000256" key="1">
    <source>
        <dbReference type="SAM" id="Phobius"/>
    </source>
</evidence>
<dbReference type="AlphaFoldDB" id="A0A0R1YHH7"/>
<dbReference type="GeneID" id="69059701"/>
<sequence length="59" mass="6763">MSKKIWIVIFRYLLAIGLFAIYYAVFENQNHDLIETVFAVAVGVGIATFPVKKEDKDKK</sequence>
<reference evidence="2 3" key="1">
    <citation type="journal article" date="2015" name="Genome Announc.">
        <title>Expanding the biotechnology potential of lactobacilli through comparative genomics of 213 strains and associated genera.</title>
        <authorList>
            <person name="Sun Z."/>
            <person name="Harris H.M."/>
            <person name="McCann A."/>
            <person name="Guo C."/>
            <person name="Argimon S."/>
            <person name="Zhang W."/>
            <person name="Yang X."/>
            <person name="Jeffery I.B."/>
            <person name="Cooney J.C."/>
            <person name="Kagawa T.F."/>
            <person name="Liu W."/>
            <person name="Song Y."/>
            <person name="Salvetti E."/>
            <person name="Wrobel A."/>
            <person name="Rasinkangas P."/>
            <person name="Parkhill J."/>
            <person name="Rea M.C."/>
            <person name="O'Sullivan O."/>
            <person name="Ritari J."/>
            <person name="Douillard F.P."/>
            <person name="Paul Ross R."/>
            <person name="Yang R."/>
            <person name="Briner A.E."/>
            <person name="Felis G.E."/>
            <person name="de Vos W.M."/>
            <person name="Barrangou R."/>
            <person name="Klaenhammer T.R."/>
            <person name="Caufield P.W."/>
            <person name="Cui Y."/>
            <person name="Zhang H."/>
            <person name="O'Toole P.W."/>
        </authorList>
    </citation>
    <scope>NUCLEOTIDE SEQUENCE [LARGE SCALE GENOMIC DNA]</scope>
    <source>
        <strain evidence="2 3">DSM 18390</strain>
    </source>
</reference>
<evidence type="ECO:0000313" key="3">
    <source>
        <dbReference type="Proteomes" id="UP000051010"/>
    </source>
</evidence>
<dbReference type="EMBL" id="AZFZ01000086">
    <property type="protein sequence ID" value="KRM40372.1"/>
    <property type="molecule type" value="Genomic_DNA"/>
</dbReference>
<gene>
    <name evidence="2" type="ORF">FD47_GL002854</name>
</gene>
<feature type="transmembrane region" description="Helical" evidence="1">
    <location>
        <begin position="32"/>
        <end position="51"/>
    </location>
</feature>
<name>A0A0R1YHH7_9LACO</name>
<evidence type="ECO:0000313" key="2">
    <source>
        <dbReference type="EMBL" id="KRM40372.1"/>
    </source>
</evidence>
<keyword evidence="1" id="KW-0812">Transmembrane</keyword>
<keyword evidence="1" id="KW-0472">Membrane</keyword>